<accession>A0A819WPU1</accession>
<dbReference type="SUPFAM" id="SSF48726">
    <property type="entry name" value="Immunoglobulin"/>
    <property type="match status" value="2"/>
</dbReference>
<dbReference type="SMART" id="SM00408">
    <property type="entry name" value="IGc2"/>
    <property type="match status" value="2"/>
</dbReference>
<dbReference type="Gene3D" id="2.60.40.10">
    <property type="entry name" value="Immunoglobulins"/>
    <property type="match status" value="3"/>
</dbReference>
<keyword evidence="3" id="KW-1015">Disulfide bond</keyword>
<dbReference type="PANTHER" id="PTHR12231:SF269">
    <property type="entry name" value="FASCILIN 2-LIKE PROTEIN"/>
    <property type="match status" value="1"/>
</dbReference>
<name>A0A819WPU1_9BILA</name>
<evidence type="ECO:0000259" key="5">
    <source>
        <dbReference type="PROSITE" id="PS50835"/>
    </source>
</evidence>
<reference evidence="8" key="1">
    <citation type="submission" date="2021-02" db="EMBL/GenBank/DDBJ databases">
        <authorList>
            <person name="Nowell W R."/>
        </authorList>
    </citation>
    <scope>NUCLEOTIDE SEQUENCE</scope>
</reference>
<dbReference type="PROSITE" id="PS50835">
    <property type="entry name" value="IG_LIKE"/>
    <property type="match status" value="2"/>
</dbReference>
<dbReference type="InterPro" id="IPR036116">
    <property type="entry name" value="FN3_sf"/>
</dbReference>
<evidence type="ECO:0000259" key="6">
    <source>
        <dbReference type="PROSITE" id="PS50853"/>
    </source>
</evidence>
<dbReference type="Proteomes" id="UP000663887">
    <property type="component" value="Unassembled WGS sequence"/>
</dbReference>
<evidence type="ECO:0000256" key="3">
    <source>
        <dbReference type="ARBA" id="ARBA00023157"/>
    </source>
</evidence>
<dbReference type="CDD" id="cd00096">
    <property type="entry name" value="Ig"/>
    <property type="match status" value="1"/>
</dbReference>
<dbReference type="InterPro" id="IPR013783">
    <property type="entry name" value="Ig-like_fold"/>
</dbReference>
<dbReference type="InterPro" id="IPR003961">
    <property type="entry name" value="FN3_dom"/>
</dbReference>
<dbReference type="InterPro" id="IPR051170">
    <property type="entry name" value="Neural/epithelial_adhesion"/>
</dbReference>
<keyword evidence="2" id="KW-0677">Repeat</keyword>
<dbReference type="Pfam" id="PF07679">
    <property type="entry name" value="I-set"/>
    <property type="match status" value="1"/>
</dbReference>
<gene>
    <name evidence="8" type="ORF">UXM345_LOCUS23934</name>
    <name evidence="7" type="ORF">XDN619_LOCUS15141</name>
</gene>
<dbReference type="GO" id="GO:0043005">
    <property type="term" value="C:neuron projection"/>
    <property type="evidence" value="ECO:0007669"/>
    <property type="project" value="TreeGrafter"/>
</dbReference>
<dbReference type="InterPro" id="IPR003598">
    <property type="entry name" value="Ig_sub2"/>
</dbReference>
<proteinExistence type="predicted"/>
<organism evidence="8 9">
    <name type="scientific">Rotaria magnacalcarata</name>
    <dbReference type="NCBI Taxonomy" id="392030"/>
    <lineage>
        <taxon>Eukaryota</taxon>
        <taxon>Metazoa</taxon>
        <taxon>Spiralia</taxon>
        <taxon>Gnathifera</taxon>
        <taxon>Rotifera</taxon>
        <taxon>Eurotatoria</taxon>
        <taxon>Bdelloidea</taxon>
        <taxon>Philodinida</taxon>
        <taxon>Philodinidae</taxon>
        <taxon>Rotaria</taxon>
    </lineage>
</organism>
<dbReference type="AlphaFoldDB" id="A0A819WPU1"/>
<evidence type="ECO:0000313" key="9">
    <source>
        <dbReference type="Proteomes" id="UP000663842"/>
    </source>
</evidence>
<keyword evidence="1" id="KW-0732">Signal</keyword>
<evidence type="ECO:0000313" key="7">
    <source>
        <dbReference type="EMBL" id="CAF2083135.1"/>
    </source>
</evidence>
<dbReference type="Pfam" id="PF13927">
    <property type="entry name" value="Ig_3"/>
    <property type="match status" value="1"/>
</dbReference>
<evidence type="ECO:0000256" key="2">
    <source>
        <dbReference type="ARBA" id="ARBA00022737"/>
    </source>
</evidence>
<dbReference type="PANTHER" id="PTHR12231">
    <property type="entry name" value="CTX-RELATED TYPE I TRANSMEMBRANE PROTEIN"/>
    <property type="match status" value="1"/>
</dbReference>
<dbReference type="CDD" id="cd00063">
    <property type="entry name" value="FN3"/>
    <property type="match status" value="1"/>
</dbReference>
<protein>
    <submittedName>
        <fullName evidence="8">Uncharacterized protein</fullName>
    </submittedName>
</protein>
<dbReference type="InterPro" id="IPR003599">
    <property type="entry name" value="Ig_sub"/>
</dbReference>
<feature type="domain" description="Ig-like" evidence="5">
    <location>
        <begin position="132"/>
        <end position="222"/>
    </location>
</feature>
<dbReference type="InterPro" id="IPR007110">
    <property type="entry name" value="Ig-like_dom"/>
</dbReference>
<keyword evidence="4" id="KW-0393">Immunoglobulin domain</keyword>
<dbReference type="EMBL" id="CAJOBF010004245">
    <property type="protein sequence ID" value="CAF4130019.1"/>
    <property type="molecule type" value="Genomic_DNA"/>
</dbReference>
<comment type="caution">
    <text evidence="8">The sequence shown here is derived from an EMBL/GenBank/DDBJ whole genome shotgun (WGS) entry which is preliminary data.</text>
</comment>
<dbReference type="Proteomes" id="UP000663842">
    <property type="component" value="Unassembled WGS sequence"/>
</dbReference>
<evidence type="ECO:0000313" key="8">
    <source>
        <dbReference type="EMBL" id="CAF4130019.1"/>
    </source>
</evidence>
<dbReference type="InterPro" id="IPR036179">
    <property type="entry name" value="Ig-like_dom_sf"/>
</dbReference>
<dbReference type="InterPro" id="IPR013098">
    <property type="entry name" value="Ig_I-set"/>
</dbReference>
<dbReference type="PROSITE" id="PS50853">
    <property type="entry name" value="FN3"/>
    <property type="match status" value="1"/>
</dbReference>
<feature type="domain" description="Ig-like" evidence="5">
    <location>
        <begin position="29"/>
        <end position="111"/>
    </location>
</feature>
<evidence type="ECO:0000256" key="1">
    <source>
        <dbReference type="ARBA" id="ARBA00022729"/>
    </source>
</evidence>
<evidence type="ECO:0000256" key="4">
    <source>
        <dbReference type="ARBA" id="ARBA00023319"/>
    </source>
</evidence>
<sequence>MISGKYRCTAESLAGEQTAEAMLRVLTKPRIEELKNLTVALDSDIQLRCLVSGDPLPDVVFRKEVIPEPYNDGVNIDTRITVEQQVDDQGRRVGILRISALMRKDDGLYSCKGISSGGESEAWGHITVEFPPTFDDQPIDEFWSWEQKPVNLSCLATSIPNATIQWFVREEPIRAEDPNTKVMALGPNGILRVTPLDGSYFETYTCRASNTLGEADHDVVLKQVQKPGPVSSSQVEKITATTVSWNIRDPLDDGGRPVLGYTVQYRLDSTSWEKSEHKYWTKG</sequence>
<feature type="domain" description="Fibronectin type-III" evidence="6">
    <location>
        <begin position="226"/>
        <end position="283"/>
    </location>
</feature>
<dbReference type="EMBL" id="CAJNRG010006154">
    <property type="protein sequence ID" value="CAF2083135.1"/>
    <property type="molecule type" value="Genomic_DNA"/>
</dbReference>
<dbReference type="SUPFAM" id="SSF49265">
    <property type="entry name" value="Fibronectin type III"/>
    <property type="match status" value="1"/>
</dbReference>
<dbReference type="SMART" id="SM00409">
    <property type="entry name" value="IG"/>
    <property type="match status" value="2"/>
</dbReference>